<dbReference type="GO" id="GO:1904680">
    <property type="term" value="F:peptide transmembrane transporter activity"/>
    <property type="evidence" value="ECO:0007669"/>
    <property type="project" value="TreeGrafter"/>
</dbReference>
<comment type="similarity">
    <text evidence="1">Belongs to the bacterial solute-binding protein 5 family.</text>
</comment>
<dbReference type="PANTHER" id="PTHR30290:SF9">
    <property type="entry name" value="OLIGOPEPTIDE-BINDING PROTEIN APPA"/>
    <property type="match status" value="1"/>
</dbReference>
<keyword evidence="3" id="KW-0732">Signal</keyword>
<evidence type="ECO:0000256" key="2">
    <source>
        <dbReference type="ARBA" id="ARBA00022448"/>
    </source>
</evidence>
<keyword evidence="2" id="KW-0813">Transport</keyword>
<dbReference type="EMBL" id="UINC01064675">
    <property type="protein sequence ID" value="SVB93563.1"/>
    <property type="molecule type" value="Genomic_DNA"/>
</dbReference>
<evidence type="ECO:0000256" key="1">
    <source>
        <dbReference type="ARBA" id="ARBA00005695"/>
    </source>
</evidence>
<dbReference type="PANTHER" id="PTHR30290">
    <property type="entry name" value="PERIPLASMIC BINDING COMPONENT OF ABC TRANSPORTER"/>
    <property type="match status" value="1"/>
</dbReference>
<accession>A0A382I3Z9</accession>
<dbReference type="InterPro" id="IPR039424">
    <property type="entry name" value="SBP_5"/>
</dbReference>
<dbReference type="Gene3D" id="3.40.190.10">
    <property type="entry name" value="Periplasmic binding protein-like II"/>
    <property type="match status" value="1"/>
</dbReference>
<reference evidence="5" key="1">
    <citation type="submission" date="2018-05" db="EMBL/GenBank/DDBJ databases">
        <authorList>
            <person name="Lanie J.A."/>
            <person name="Ng W.-L."/>
            <person name="Kazmierczak K.M."/>
            <person name="Andrzejewski T.M."/>
            <person name="Davidsen T.M."/>
            <person name="Wayne K.J."/>
            <person name="Tettelin H."/>
            <person name="Glass J.I."/>
            <person name="Rusch D."/>
            <person name="Podicherti R."/>
            <person name="Tsui H.-C.T."/>
            <person name="Winkler M.E."/>
        </authorList>
    </citation>
    <scope>NUCLEOTIDE SEQUENCE</scope>
</reference>
<name>A0A382I3Z9_9ZZZZ</name>
<organism evidence="5">
    <name type="scientific">marine metagenome</name>
    <dbReference type="NCBI Taxonomy" id="408172"/>
    <lineage>
        <taxon>unclassified sequences</taxon>
        <taxon>metagenomes</taxon>
        <taxon>ecological metagenomes</taxon>
    </lineage>
</organism>
<evidence type="ECO:0000256" key="3">
    <source>
        <dbReference type="ARBA" id="ARBA00022729"/>
    </source>
</evidence>
<gene>
    <name evidence="5" type="ORF">METZ01_LOCUS246417</name>
</gene>
<dbReference type="Pfam" id="PF00496">
    <property type="entry name" value="SBP_bac_5"/>
    <property type="match status" value="1"/>
</dbReference>
<dbReference type="PROSITE" id="PS01040">
    <property type="entry name" value="SBP_BACTERIAL_5"/>
    <property type="match status" value="1"/>
</dbReference>
<protein>
    <recommendedName>
        <fullName evidence="4">Solute-binding protein family 5 domain-containing protein</fullName>
    </recommendedName>
</protein>
<dbReference type="SUPFAM" id="SSF53850">
    <property type="entry name" value="Periplasmic binding protein-like II"/>
    <property type="match status" value="1"/>
</dbReference>
<dbReference type="AlphaFoldDB" id="A0A382I3Z9"/>
<dbReference type="InterPro" id="IPR000914">
    <property type="entry name" value="SBP_5_dom"/>
</dbReference>
<evidence type="ECO:0000313" key="5">
    <source>
        <dbReference type="EMBL" id="SVB93563.1"/>
    </source>
</evidence>
<evidence type="ECO:0000259" key="4">
    <source>
        <dbReference type="Pfam" id="PF00496"/>
    </source>
</evidence>
<dbReference type="GO" id="GO:0015833">
    <property type="term" value="P:peptide transport"/>
    <property type="evidence" value="ECO:0007669"/>
    <property type="project" value="TreeGrafter"/>
</dbReference>
<feature type="non-terminal residue" evidence="5">
    <location>
        <position position="254"/>
    </location>
</feature>
<proteinExistence type="inferred from homology"/>
<dbReference type="InterPro" id="IPR023765">
    <property type="entry name" value="SBP_5_CS"/>
</dbReference>
<feature type="domain" description="Solute-binding protein family 5" evidence="4">
    <location>
        <begin position="70"/>
        <end position="251"/>
    </location>
</feature>
<sequence length="254" mass="28530">MFKQIKYIFLFSFMLFGFSIYAQKSGGTLVYLVQPEPPSMASYISTSGPIGLVAPKIYEGLFDYDNDGQIVHVLAASHSVSNDGKTVTFNLRKGVKWHDGKPFTSDDVAFTVMNVLKKFHPRGPNSFREVTRIDTPDSHTAIFKLRKPAPYMLRALSAYESPIVPKHHLEGTDIKSAKLGNKPVGTGPFKFVEWKKGQYVRLEKNKNYWRKGLPYIDRVVGRFVPDASTRTAAMENGEVLYAAYNAVPNIDAVR</sequence>